<protein>
    <submittedName>
        <fullName evidence="1">Uncharacterized protein</fullName>
    </submittedName>
</protein>
<gene>
    <name evidence="1" type="ORF">BU058_12400</name>
</gene>
<accession>A0A9Q6HLR7</accession>
<evidence type="ECO:0000313" key="2">
    <source>
        <dbReference type="Proteomes" id="UP000241960"/>
    </source>
</evidence>
<name>A0A9Q6HLR7_9STAP</name>
<evidence type="ECO:0000313" key="1">
    <source>
        <dbReference type="EMBL" id="PTI73942.1"/>
    </source>
</evidence>
<sequence length="90" mass="10392">MTKYILSYNLNSIAYGYEKLPTQLNALGNALYIYRGLWLLNSSLDQSTICDKIKSSFNSNDDFLVFEIAQDPLGTLNEQKYIEMQRLLDQ</sequence>
<organism evidence="1 2">
    <name type="scientific">Staphylococcus succinus</name>
    <dbReference type="NCBI Taxonomy" id="61015"/>
    <lineage>
        <taxon>Bacteria</taxon>
        <taxon>Bacillati</taxon>
        <taxon>Bacillota</taxon>
        <taxon>Bacilli</taxon>
        <taxon>Bacillales</taxon>
        <taxon>Staphylococcaceae</taxon>
        <taxon>Staphylococcus</taxon>
    </lineage>
</organism>
<comment type="caution">
    <text evidence="1">The sequence shown here is derived from an EMBL/GenBank/DDBJ whole genome shotgun (WGS) entry which is preliminary data.</text>
</comment>
<dbReference type="AlphaFoldDB" id="A0A9Q6HLR7"/>
<dbReference type="RefSeq" id="WP_073504825.1">
    <property type="nucleotide sequence ID" value="NZ_CP018199.1"/>
</dbReference>
<reference evidence="1 2" key="1">
    <citation type="journal article" date="2016" name="Front. Microbiol.">
        <title>Comprehensive Phylogenetic Analysis of Bovine Non-aureus Staphylococci Species Based on Whole-Genome Sequencing.</title>
        <authorList>
            <person name="Naushad S."/>
            <person name="Barkema H.W."/>
            <person name="Luby C."/>
            <person name="Condas L.A."/>
            <person name="Nobrega D.B."/>
            <person name="Carson D.A."/>
            <person name="De Buck J."/>
        </authorList>
    </citation>
    <scope>NUCLEOTIDE SEQUENCE [LARGE SCALE GENOMIC DNA]</scope>
    <source>
        <strain evidence="1 2">SNUC 1231</strain>
    </source>
</reference>
<dbReference type="EMBL" id="PZFQ01000055">
    <property type="protein sequence ID" value="PTI73942.1"/>
    <property type="molecule type" value="Genomic_DNA"/>
</dbReference>
<proteinExistence type="predicted"/>
<dbReference type="Proteomes" id="UP000241960">
    <property type="component" value="Unassembled WGS sequence"/>
</dbReference>